<proteinExistence type="predicted"/>
<gene>
    <name evidence="2" type="primary">LOC114337611</name>
</gene>
<name>A0A6P7GFV3_DIAVI</name>
<accession>A0A6P7GFV3</accession>
<evidence type="ECO:0000313" key="2">
    <source>
        <dbReference type="RefSeq" id="XP_028143903.1"/>
    </source>
</evidence>
<protein>
    <submittedName>
        <fullName evidence="2">Uncharacterized protein LOC114337611</fullName>
    </submittedName>
</protein>
<sequence length="252" mass="26765">MEDGSLAIVTGTSPENMLDEIIENSLDTDAALLELEENNGVAIQGTHSIVENMMLSTTDTESNPNDAVPTNVNPIPKNVKQMHHANNSKIIRTITTTALNENQTTSTGNEISRNNFILLRNAKGTDSGHILLRTDALTHTKNNIILEDSESGKIGQILIQQSEIKKGVLVQSVKRLSSPIFLLSGGDSGNGHILIQTAAPTEEARHQPTVEIEDGSDNILVQALEGIQDSDSPSSRGLSTPIGSGGESSSGP</sequence>
<reference evidence="2" key="1">
    <citation type="submission" date="2025-08" db="UniProtKB">
        <authorList>
            <consortium name="RefSeq"/>
        </authorList>
    </citation>
    <scope>IDENTIFICATION</scope>
    <source>
        <tissue evidence="2">Whole insect</tissue>
    </source>
</reference>
<feature type="compositionally biased region" description="Gly residues" evidence="1">
    <location>
        <begin position="243"/>
        <end position="252"/>
    </location>
</feature>
<evidence type="ECO:0000256" key="1">
    <source>
        <dbReference type="SAM" id="MobiDB-lite"/>
    </source>
</evidence>
<feature type="compositionally biased region" description="Polar residues" evidence="1">
    <location>
        <begin position="229"/>
        <end position="242"/>
    </location>
</feature>
<dbReference type="AlphaFoldDB" id="A0A6P7GFV3"/>
<dbReference type="InParanoid" id="A0A6P7GFV3"/>
<organism evidence="2">
    <name type="scientific">Diabrotica virgifera virgifera</name>
    <name type="common">western corn rootworm</name>
    <dbReference type="NCBI Taxonomy" id="50390"/>
    <lineage>
        <taxon>Eukaryota</taxon>
        <taxon>Metazoa</taxon>
        <taxon>Ecdysozoa</taxon>
        <taxon>Arthropoda</taxon>
        <taxon>Hexapoda</taxon>
        <taxon>Insecta</taxon>
        <taxon>Pterygota</taxon>
        <taxon>Neoptera</taxon>
        <taxon>Endopterygota</taxon>
        <taxon>Coleoptera</taxon>
        <taxon>Polyphaga</taxon>
        <taxon>Cucujiformia</taxon>
        <taxon>Chrysomeloidea</taxon>
        <taxon>Chrysomelidae</taxon>
        <taxon>Galerucinae</taxon>
        <taxon>Diabroticina</taxon>
        <taxon>Diabroticites</taxon>
        <taxon>Diabrotica</taxon>
    </lineage>
</organism>
<dbReference type="RefSeq" id="XP_028143903.1">
    <property type="nucleotide sequence ID" value="XM_028288102.1"/>
</dbReference>
<feature type="region of interest" description="Disordered" evidence="1">
    <location>
        <begin position="225"/>
        <end position="252"/>
    </location>
</feature>